<feature type="transmembrane region" description="Helical" evidence="6">
    <location>
        <begin position="44"/>
        <end position="71"/>
    </location>
</feature>
<evidence type="ECO:0008006" key="9">
    <source>
        <dbReference type="Google" id="ProtNLM"/>
    </source>
</evidence>
<keyword evidence="4 6" id="KW-1133">Transmembrane helix</keyword>
<feature type="transmembrane region" description="Helical" evidence="6">
    <location>
        <begin position="365"/>
        <end position="385"/>
    </location>
</feature>
<keyword evidence="8" id="KW-1185">Reference proteome</keyword>
<feature type="transmembrane region" description="Helical" evidence="6">
    <location>
        <begin position="428"/>
        <end position="450"/>
    </location>
</feature>
<dbReference type="SUPFAM" id="SSF103473">
    <property type="entry name" value="MFS general substrate transporter"/>
    <property type="match status" value="1"/>
</dbReference>
<feature type="transmembrane region" description="Helical" evidence="6">
    <location>
        <begin position="397"/>
        <end position="416"/>
    </location>
</feature>
<feature type="transmembrane region" description="Helical" evidence="6">
    <location>
        <begin position="175"/>
        <end position="194"/>
    </location>
</feature>
<dbReference type="InterPro" id="IPR036259">
    <property type="entry name" value="MFS_trans_sf"/>
</dbReference>
<feature type="transmembrane region" description="Helical" evidence="6">
    <location>
        <begin position="206"/>
        <end position="226"/>
    </location>
</feature>
<evidence type="ECO:0000256" key="5">
    <source>
        <dbReference type="ARBA" id="ARBA00023136"/>
    </source>
</evidence>
<dbReference type="PANTHER" id="PTHR43791">
    <property type="entry name" value="PERMEASE-RELATED"/>
    <property type="match status" value="1"/>
</dbReference>
<feature type="transmembrane region" description="Helical" evidence="6">
    <location>
        <begin position="142"/>
        <end position="163"/>
    </location>
</feature>
<evidence type="ECO:0000313" key="7">
    <source>
        <dbReference type="EMBL" id="CAK7221421.1"/>
    </source>
</evidence>
<dbReference type="EMBL" id="CAWUHD010000040">
    <property type="protein sequence ID" value="CAK7221421.1"/>
    <property type="molecule type" value="Genomic_DNA"/>
</dbReference>
<feature type="transmembrane region" description="Helical" evidence="6">
    <location>
        <begin position="307"/>
        <end position="328"/>
    </location>
</feature>
<keyword evidence="2" id="KW-0813">Transport</keyword>
<feature type="transmembrane region" description="Helical" evidence="6">
    <location>
        <begin position="335"/>
        <end position="353"/>
    </location>
</feature>
<evidence type="ECO:0000256" key="3">
    <source>
        <dbReference type="ARBA" id="ARBA00022692"/>
    </source>
</evidence>
<dbReference type="Pfam" id="PF07690">
    <property type="entry name" value="MFS_1"/>
    <property type="match status" value="1"/>
</dbReference>
<evidence type="ECO:0000256" key="4">
    <source>
        <dbReference type="ARBA" id="ARBA00022989"/>
    </source>
</evidence>
<dbReference type="Gene3D" id="1.20.1250.20">
    <property type="entry name" value="MFS general substrate transporter like domains"/>
    <property type="match status" value="1"/>
</dbReference>
<evidence type="ECO:0000313" key="8">
    <source>
        <dbReference type="Proteomes" id="UP001642482"/>
    </source>
</evidence>
<reference evidence="7 8" key="1">
    <citation type="submission" date="2024-01" db="EMBL/GenBank/DDBJ databases">
        <authorList>
            <person name="Allen C."/>
            <person name="Tagirdzhanova G."/>
        </authorList>
    </citation>
    <scope>NUCLEOTIDE SEQUENCE [LARGE SCALE GENOMIC DNA]</scope>
</reference>
<evidence type="ECO:0000256" key="6">
    <source>
        <dbReference type="SAM" id="Phobius"/>
    </source>
</evidence>
<dbReference type="InterPro" id="IPR011701">
    <property type="entry name" value="MFS"/>
</dbReference>
<proteinExistence type="predicted"/>
<feature type="transmembrane region" description="Helical" evidence="6">
    <location>
        <begin position="83"/>
        <end position="101"/>
    </location>
</feature>
<protein>
    <recommendedName>
        <fullName evidence="9">Major facilitator superfamily (MFS) profile domain-containing protein</fullName>
    </recommendedName>
</protein>
<evidence type="ECO:0000256" key="2">
    <source>
        <dbReference type="ARBA" id="ARBA00022448"/>
    </source>
</evidence>
<organism evidence="7 8">
    <name type="scientific">Sporothrix eucalyptigena</name>
    <dbReference type="NCBI Taxonomy" id="1812306"/>
    <lineage>
        <taxon>Eukaryota</taxon>
        <taxon>Fungi</taxon>
        <taxon>Dikarya</taxon>
        <taxon>Ascomycota</taxon>
        <taxon>Pezizomycotina</taxon>
        <taxon>Sordariomycetes</taxon>
        <taxon>Sordariomycetidae</taxon>
        <taxon>Ophiostomatales</taxon>
        <taxon>Ophiostomataceae</taxon>
        <taxon>Sporothrix</taxon>
    </lineage>
</organism>
<evidence type="ECO:0000256" key="1">
    <source>
        <dbReference type="ARBA" id="ARBA00004141"/>
    </source>
</evidence>
<feature type="transmembrane region" description="Helical" evidence="6">
    <location>
        <begin position="271"/>
        <end position="295"/>
    </location>
</feature>
<dbReference type="PANTHER" id="PTHR43791:SF70">
    <property type="entry name" value="MAJOR FACILITATOR SUPERFAMILY (MFS) PROFILE DOMAIN-CONTAINING PROTEIN"/>
    <property type="match status" value="1"/>
</dbReference>
<accession>A0ABP0BQM7</accession>
<name>A0ABP0BQM7_9PEZI</name>
<dbReference type="Proteomes" id="UP001642482">
    <property type="component" value="Unassembled WGS sequence"/>
</dbReference>
<keyword evidence="5 6" id="KW-0472">Membrane</keyword>
<gene>
    <name evidence="7" type="ORF">SEUCBS140593_004561</name>
</gene>
<sequence length="488" mass="54274">MAAITTTDCGRLSQQTQAVKAAEAAVDDLGWEQSRRCIVRKLDLYLMPMMIFTYGLQYLDKAVLGFAAVYTLQADNRLVGQDYSWVSSIFYFGYMGLEYPLASLLTLFPVERYLGFMVSAWGLTLAMSNFSNSYAGLLISRFVLGGLESAIAPSFVVIVARWYRREEQPIRQIAWFCGTPLFAIFGALISYGFGNMNHPAIAVWRAMFLIFGFITFVWGIIIFFVFPSDPSVACFLTPEERIAATSDEHTGTKGKWQWYQVREAFKDPKTYLFFALGMCGTIPAGALSGFSSLIIKGLGFSAVDTMLIGIPANVIQLLSLIISGYISTKFRNMRLISMSASCVPSIIGAILLHTLPQTNKWGRVIALWATYTFSVTLALSFAVIGGNVVGTTKKITVTFLLFVGYCAGSISAPQFFKSKEQAEGYPTGIKSMLSCICLLFLLPLLLRALYMYENAKRDKEAANSDVQEVADSFEDKTDFELRNFRYVM</sequence>
<comment type="subcellular location">
    <subcellularLocation>
        <location evidence="1">Membrane</location>
        <topology evidence="1">Multi-pass membrane protein</topology>
    </subcellularLocation>
</comment>
<comment type="caution">
    <text evidence="7">The sequence shown here is derived from an EMBL/GenBank/DDBJ whole genome shotgun (WGS) entry which is preliminary data.</text>
</comment>
<keyword evidence="3 6" id="KW-0812">Transmembrane</keyword>